<dbReference type="EMBL" id="MKIQ01000027">
    <property type="protein sequence ID" value="OFI46893.1"/>
    <property type="molecule type" value="Genomic_DNA"/>
</dbReference>
<dbReference type="PANTHER" id="PTHR45754">
    <property type="entry name" value="METHYLENETETRAHYDROFOLATE REDUCTASE"/>
    <property type="match status" value="1"/>
</dbReference>
<evidence type="ECO:0000313" key="10">
    <source>
        <dbReference type="Proteomes" id="UP000177273"/>
    </source>
</evidence>
<evidence type="ECO:0000256" key="6">
    <source>
        <dbReference type="ARBA" id="ARBA00023002"/>
    </source>
</evidence>
<evidence type="ECO:0000256" key="1">
    <source>
        <dbReference type="ARBA" id="ARBA00001974"/>
    </source>
</evidence>
<reference evidence="10" key="1">
    <citation type="submission" date="2016-09" db="EMBL/GenBank/DDBJ databases">
        <title>Draft genome sequence of a novel species of the family Streptococcaceae isolated from flowers.</title>
        <authorList>
            <person name="Chuah L.-O."/>
            <person name="Yap K.-P."/>
            <person name="Thong K.L."/>
            <person name="Liong M.T."/>
            <person name="Ahmad R."/>
            <person name="Rusul G."/>
        </authorList>
    </citation>
    <scope>NUCLEOTIDE SEQUENCE [LARGE SCALE GENOMIC DNA]</scope>
    <source>
        <strain evidence="10">HibF3</strain>
    </source>
</reference>
<dbReference type="GO" id="GO:0005829">
    <property type="term" value="C:cytosol"/>
    <property type="evidence" value="ECO:0007669"/>
    <property type="project" value="TreeGrafter"/>
</dbReference>
<comment type="cofactor">
    <cofactor evidence="1 8">
        <name>FAD</name>
        <dbReference type="ChEBI" id="CHEBI:57692"/>
    </cofactor>
</comment>
<sequence>MNRIPFSLEIIAPPINTPYENFKDDLEDFIELNPSFIGVPTIDKVNMDKRSFELTRYIQNDLSYPAMAHLPAKFMTEKHLEDTLNSFTNSGVREILVVGGEVRDEAKIYSDFPYANQLMAFIREYSSDFHVTGACHPRGVEGDGDLAREMEDIKRKIDSGCQQLISQVFFDNEDFYRFKEAYEKENFKIPVLAGVMPALSRGVINFMVSRNHTRLSPELEKVLEKYANDPASLRQAGLEHSMEQIDKLLGCEIDGFHLYTMNDVLASKEIYMTFRN</sequence>
<comment type="caution">
    <text evidence="9">The sequence shown here is derived from an EMBL/GenBank/DDBJ whole genome shotgun (WGS) entry which is preliminary data.</text>
</comment>
<evidence type="ECO:0000256" key="5">
    <source>
        <dbReference type="ARBA" id="ARBA00022827"/>
    </source>
</evidence>
<protein>
    <recommendedName>
        <fullName evidence="8">Methylenetetrahydrofolate reductase</fullName>
    </recommendedName>
</protein>
<dbReference type="CDD" id="cd00537">
    <property type="entry name" value="MTHFR"/>
    <property type="match status" value="1"/>
</dbReference>
<dbReference type="GO" id="GO:0106312">
    <property type="term" value="F:methylenetetrahydrofolate reductase (NADH) activity"/>
    <property type="evidence" value="ECO:0007669"/>
    <property type="project" value="UniProtKB-EC"/>
</dbReference>
<dbReference type="SUPFAM" id="SSF51730">
    <property type="entry name" value="FAD-linked oxidoreductase"/>
    <property type="match status" value="1"/>
</dbReference>
<evidence type="ECO:0000256" key="8">
    <source>
        <dbReference type="RuleBase" id="RU003862"/>
    </source>
</evidence>
<dbReference type="GO" id="GO:0035999">
    <property type="term" value="P:tetrahydrofolate interconversion"/>
    <property type="evidence" value="ECO:0007669"/>
    <property type="project" value="TreeGrafter"/>
</dbReference>
<gene>
    <name evidence="9" type="ORF">BG262_03635</name>
</gene>
<evidence type="ECO:0000256" key="7">
    <source>
        <dbReference type="ARBA" id="ARBA00048628"/>
    </source>
</evidence>
<dbReference type="RefSeq" id="WP_070788026.1">
    <property type="nucleotide sequence ID" value="NZ_MKIQ01000027.1"/>
</dbReference>
<comment type="catalytic activity">
    <reaction evidence="7">
        <text>(6S)-5-methyl-5,6,7,8-tetrahydrofolate + NAD(+) = (6R)-5,10-methylene-5,6,7,8-tetrahydrofolate + NADH + H(+)</text>
        <dbReference type="Rhea" id="RHEA:19821"/>
        <dbReference type="ChEBI" id="CHEBI:15378"/>
        <dbReference type="ChEBI" id="CHEBI:15636"/>
        <dbReference type="ChEBI" id="CHEBI:18608"/>
        <dbReference type="ChEBI" id="CHEBI:57540"/>
        <dbReference type="ChEBI" id="CHEBI:57945"/>
        <dbReference type="EC" id="1.5.1.54"/>
    </reaction>
    <physiologicalReaction direction="right-to-left" evidence="7">
        <dbReference type="Rhea" id="RHEA:19823"/>
    </physiologicalReaction>
</comment>
<dbReference type="InterPro" id="IPR003171">
    <property type="entry name" value="Mehydrof_redctse-like"/>
</dbReference>
<dbReference type="Proteomes" id="UP000177273">
    <property type="component" value="Unassembled WGS sequence"/>
</dbReference>
<dbReference type="InterPro" id="IPR029041">
    <property type="entry name" value="FAD-linked_oxidoreductase-like"/>
</dbReference>
<keyword evidence="6 8" id="KW-0560">Oxidoreductase</keyword>
<dbReference type="GO" id="GO:0009086">
    <property type="term" value="P:methionine biosynthetic process"/>
    <property type="evidence" value="ECO:0007669"/>
    <property type="project" value="TreeGrafter"/>
</dbReference>
<accession>A0A9Q5JGU2</accession>
<keyword evidence="5 8" id="KW-0274">FAD</keyword>
<name>A0A9Q5JGU2_9LACT</name>
<dbReference type="AlphaFoldDB" id="A0A9Q5JGU2"/>
<evidence type="ECO:0000313" key="9">
    <source>
        <dbReference type="EMBL" id="OFI46893.1"/>
    </source>
</evidence>
<dbReference type="OrthoDB" id="9812555at2"/>
<dbReference type="Gene3D" id="3.20.20.220">
    <property type="match status" value="1"/>
</dbReference>
<dbReference type="Pfam" id="PF02219">
    <property type="entry name" value="MTHFR"/>
    <property type="match status" value="1"/>
</dbReference>
<dbReference type="GO" id="GO:0071949">
    <property type="term" value="F:FAD binding"/>
    <property type="evidence" value="ECO:0007669"/>
    <property type="project" value="TreeGrafter"/>
</dbReference>
<organism evidence="9 10">
    <name type="scientific">Floricoccus penangensis</name>
    <dbReference type="NCBI Taxonomy" id="1859475"/>
    <lineage>
        <taxon>Bacteria</taxon>
        <taxon>Bacillati</taxon>
        <taxon>Bacillota</taxon>
        <taxon>Bacilli</taxon>
        <taxon>Lactobacillales</taxon>
        <taxon>Streptococcaceae</taxon>
        <taxon>Floricoccus</taxon>
    </lineage>
</organism>
<proteinExistence type="inferred from homology"/>
<evidence type="ECO:0000256" key="3">
    <source>
        <dbReference type="ARBA" id="ARBA00006743"/>
    </source>
</evidence>
<keyword evidence="10" id="KW-1185">Reference proteome</keyword>
<dbReference type="PANTHER" id="PTHR45754:SF3">
    <property type="entry name" value="METHYLENETETRAHYDROFOLATE REDUCTASE (NADPH)"/>
    <property type="match status" value="1"/>
</dbReference>
<evidence type="ECO:0000256" key="2">
    <source>
        <dbReference type="ARBA" id="ARBA00004777"/>
    </source>
</evidence>
<comment type="pathway">
    <text evidence="2 8">One-carbon metabolism; tetrahydrofolate interconversion.</text>
</comment>
<keyword evidence="4 8" id="KW-0285">Flavoprotein</keyword>
<evidence type="ECO:0000256" key="4">
    <source>
        <dbReference type="ARBA" id="ARBA00022630"/>
    </source>
</evidence>
<comment type="similarity">
    <text evidence="3 8">Belongs to the methylenetetrahydrofolate reductase family.</text>
</comment>